<keyword evidence="10" id="KW-0456">Lyase</keyword>
<keyword evidence="11" id="KW-0511">Multifunctional enzyme</keyword>
<proteinExistence type="inferred from homology"/>
<comment type="pathway">
    <text evidence="1">Purine metabolism; IMP biosynthesis via de novo pathway; 5-amino-1-(5-phospho-D-ribosyl)imidazole-4-carboxamide from 5-amino-1-(5-phospho-D-ribosyl)imidazole-4-carboxylate: step 1/2.</text>
</comment>
<evidence type="ECO:0000256" key="9">
    <source>
        <dbReference type="ARBA" id="ARBA00022840"/>
    </source>
</evidence>
<keyword evidence="14" id="KW-1185">Reference proteome</keyword>
<protein>
    <recommendedName>
        <fullName evidence="12">PurE domain-containing protein</fullName>
    </recommendedName>
</protein>
<dbReference type="Gene3D" id="3.30.200.20">
    <property type="entry name" value="Phosphorylase Kinase, domain 1"/>
    <property type="match status" value="1"/>
</dbReference>
<dbReference type="EMBL" id="JAODUP010000053">
    <property type="protein sequence ID" value="KAK2165242.1"/>
    <property type="molecule type" value="Genomic_DNA"/>
</dbReference>
<keyword evidence="6" id="KW-0547">Nucleotide-binding</keyword>
<evidence type="ECO:0000256" key="11">
    <source>
        <dbReference type="ARBA" id="ARBA00023268"/>
    </source>
</evidence>
<dbReference type="Gene3D" id="3.30.470.20">
    <property type="entry name" value="ATP-grasp fold, B domain"/>
    <property type="match status" value="1"/>
</dbReference>
<evidence type="ECO:0000256" key="2">
    <source>
        <dbReference type="ARBA" id="ARBA00004747"/>
    </source>
</evidence>
<dbReference type="PANTHER" id="PTHR43599">
    <property type="entry name" value="MULTIFUNCTIONAL PROTEIN ADE2"/>
    <property type="match status" value="1"/>
</dbReference>
<dbReference type="SUPFAM" id="SSF52255">
    <property type="entry name" value="N5-CAIR mutase (phosphoribosylaminoimidazole carboxylase, PurE)"/>
    <property type="match status" value="1"/>
</dbReference>
<accession>A0AAD9K5T1</accession>
<reference evidence="13" key="1">
    <citation type="journal article" date="2023" name="Mol. Biol. Evol.">
        <title>Third-Generation Sequencing Reveals the Adaptive Role of the Epigenome in Three Deep-Sea Polychaetes.</title>
        <authorList>
            <person name="Perez M."/>
            <person name="Aroh O."/>
            <person name="Sun Y."/>
            <person name="Lan Y."/>
            <person name="Juniper S.K."/>
            <person name="Young C.R."/>
            <person name="Angers B."/>
            <person name="Qian P.Y."/>
        </authorList>
    </citation>
    <scope>NUCLEOTIDE SEQUENCE</scope>
    <source>
        <strain evidence="13">P08H-3</strain>
    </source>
</reference>
<dbReference type="GO" id="GO:0005524">
    <property type="term" value="F:ATP binding"/>
    <property type="evidence" value="ECO:0007669"/>
    <property type="project" value="UniProtKB-KW"/>
</dbReference>
<dbReference type="FunFam" id="3.30.200.20:FF:000183">
    <property type="entry name" value="Probable multifunctional protein ADE2"/>
    <property type="match status" value="1"/>
</dbReference>
<dbReference type="FunFam" id="3.40.50.1970:FF:000006">
    <property type="entry name" value="Probable multifunctional protein ADE2"/>
    <property type="match status" value="1"/>
</dbReference>
<sequence length="426" mass="47495">MAELDCGEKIIEGKTKVIYRLINQPNKVLIKSKDRITAGDGARSHDLDGKAAISTITAGCIFDLLNKAGIRTHYIQQCSDKEFIAKECAMIPIEWVTRRIATGSFLKRHPGVEEGYRFCPPKLEMFYKDDANNDPQWSKEQIISSNMKCDKVLIGADEVEIMSKLTVCVFEILEKAWSSLDCVLVDMKIEFGISLETGEIILADIIDSDSWRLWPSGDKRLMKDKQVYRELKEVTTEGLETVKRNFQWVADKVKQLNVTSKGRVVILMGSLSDVEHCKKISVACENLHVPCELRVTSAHKSTTETLGILAEYEGDDIPTVFIAVAGRSNGLGPVLSGNTNHPVINCPPLKPDWGSEDVWSSLRLPSGLGCCTVISPEGAAVHAAQILAMCDHVIWAQLRAKQTNYWIDLKLADQKVHKRESSRHDA</sequence>
<comment type="similarity">
    <text evidence="3">In the C-terminal section; belongs to the AIR carboxylase family. Class II subfamily.</text>
</comment>
<dbReference type="Pfam" id="PF01259">
    <property type="entry name" value="SAICAR_synt"/>
    <property type="match status" value="1"/>
</dbReference>
<evidence type="ECO:0000259" key="12">
    <source>
        <dbReference type="SMART" id="SM01001"/>
    </source>
</evidence>
<keyword evidence="7" id="KW-0658">Purine biosynthesis</keyword>
<dbReference type="InterPro" id="IPR018236">
    <property type="entry name" value="SAICAR_synthetase_CS"/>
</dbReference>
<name>A0AAD9K5T1_9ANNE</name>
<organism evidence="13 14">
    <name type="scientific">Paralvinella palmiformis</name>
    <dbReference type="NCBI Taxonomy" id="53620"/>
    <lineage>
        <taxon>Eukaryota</taxon>
        <taxon>Metazoa</taxon>
        <taxon>Spiralia</taxon>
        <taxon>Lophotrochozoa</taxon>
        <taxon>Annelida</taxon>
        <taxon>Polychaeta</taxon>
        <taxon>Sedentaria</taxon>
        <taxon>Canalipalpata</taxon>
        <taxon>Terebellida</taxon>
        <taxon>Terebelliformia</taxon>
        <taxon>Alvinellidae</taxon>
        <taxon>Paralvinella</taxon>
    </lineage>
</organism>
<dbReference type="InterPro" id="IPR000031">
    <property type="entry name" value="PurE_dom"/>
</dbReference>
<comment type="pathway">
    <text evidence="2">Purine metabolism; IMP biosynthesis via de novo pathway; 5-amino-1-(5-phospho-D-ribosyl)imidazole-4-carboxylate from 5-amino-1-(5-phospho-D-ribosyl)imidazole (carboxylase route): step 1/1.</text>
</comment>
<keyword evidence="5" id="KW-0436">Ligase</keyword>
<dbReference type="AlphaFoldDB" id="A0AAD9K5T1"/>
<keyword evidence="9" id="KW-0067">ATP-binding</keyword>
<evidence type="ECO:0000313" key="14">
    <source>
        <dbReference type="Proteomes" id="UP001208570"/>
    </source>
</evidence>
<dbReference type="SUPFAM" id="SSF56104">
    <property type="entry name" value="SAICAR synthase-like"/>
    <property type="match status" value="1"/>
</dbReference>
<dbReference type="PROSITE" id="PS01057">
    <property type="entry name" value="SAICAR_SYNTHETASE_1"/>
    <property type="match status" value="1"/>
</dbReference>
<dbReference type="GO" id="GO:0016831">
    <property type="term" value="F:carboxy-lyase activity"/>
    <property type="evidence" value="ECO:0007669"/>
    <property type="project" value="UniProtKB-KW"/>
</dbReference>
<evidence type="ECO:0000256" key="4">
    <source>
        <dbReference type="ARBA" id="ARBA00011020"/>
    </source>
</evidence>
<dbReference type="FunFam" id="3.30.470.20:FF:000020">
    <property type="entry name" value="Probable multifunctional protein ADE2"/>
    <property type="match status" value="1"/>
</dbReference>
<keyword evidence="8" id="KW-0210">Decarboxylase</keyword>
<evidence type="ECO:0000256" key="1">
    <source>
        <dbReference type="ARBA" id="ARBA00004672"/>
    </source>
</evidence>
<dbReference type="GO" id="GO:0006189">
    <property type="term" value="P:'de novo' IMP biosynthetic process"/>
    <property type="evidence" value="ECO:0007669"/>
    <property type="project" value="InterPro"/>
</dbReference>
<dbReference type="GO" id="GO:0004639">
    <property type="term" value="F:phosphoribosylaminoimidazolesuccinocarboxamide synthase activity"/>
    <property type="evidence" value="ECO:0007669"/>
    <property type="project" value="InterPro"/>
</dbReference>
<comment type="caution">
    <text evidence="13">The sequence shown here is derived from an EMBL/GenBank/DDBJ whole genome shotgun (WGS) entry which is preliminary data.</text>
</comment>
<dbReference type="PANTHER" id="PTHR43599:SF3">
    <property type="entry name" value="SI:DKEY-6E2.2"/>
    <property type="match status" value="1"/>
</dbReference>
<dbReference type="Pfam" id="PF00731">
    <property type="entry name" value="AIRC"/>
    <property type="match status" value="1"/>
</dbReference>
<dbReference type="PROSITE" id="PS01058">
    <property type="entry name" value="SAICAR_SYNTHETASE_2"/>
    <property type="match status" value="1"/>
</dbReference>
<dbReference type="CDD" id="cd01416">
    <property type="entry name" value="SAICAR_synt_Ade5"/>
    <property type="match status" value="1"/>
</dbReference>
<dbReference type="HAMAP" id="MF_00137">
    <property type="entry name" value="SAICAR_synth"/>
    <property type="match status" value="1"/>
</dbReference>
<dbReference type="InterPro" id="IPR028923">
    <property type="entry name" value="SAICAR_synt/ADE2_N"/>
</dbReference>
<feature type="domain" description="PurE" evidence="12">
    <location>
        <begin position="262"/>
        <end position="409"/>
    </location>
</feature>
<dbReference type="HAMAP" id="MF_02045">
    <property type="entry name" value="PurE_classII"/>
    <property type="match status" value="1"/>
</dbReference>
<evidence type="ECO:0000256" key="6">
    <source>
        <dbReference type="ARBA" id="ARBA00022741"/>
    </source>
</evidence>
<evidence type="ECO:0000256" key="7">
    <source>
        <dbReference type="ARBA" id="ARBA00022755"/>
    </source>
</evidence>
<dbReference type="Proteomes" id="UP001208570">
    <property type="component" value="Unassembled WGS sequence"/>
</dbReference>
<evidence type="ECO:0000256" key="3">
    <source>
        <dbReference type="ARBA" id="ARBA00010478"/>
    </source>
</evidence>
<evidence type="ECO:0000313" key="13">
    <source>
        <dbReference type="EMBL" id="KAK2165242.1"/>
    </source>
</evidence>
<comment type="similarity">
    <text evidence="4">In the N-terminal section; belongs to the SAICAR synthetase family.</text>
</comment>
<dbReference type="GO" id="GO:0005829">
    <property type="term" value="C:cytosol"/>
    <property type="evidence" value="ECO:0007669"/>
    <property type="project" value="TreeGrafter"/>
</dbReference>
<dbReference type="SMART" id="SM01001">
    <property type="entry name" value="AIRC"/>
    <property type="match status" value="1"/>
</dbReference>
<evidence type="ECO:0000256" key="5">
    <source>
        <dbReference type="ARBA" id="ARBA00022598"/>
    </source>
</evidence>
<evidence type="ECO:0000256" key="10">
    <source>
        <dbReference type="ARBA" id="ARBA00023239"/>
    </source>
</evidence>
<dbReference type="InterPro" id="IPR033626">
    <property type="entry name" value="PurE_classII"/>
</dbReference>
<evidence type="ECO:0000256" key="8">
    <source>
        <dbReference type="ARBA" id="ARBA00022793"/>
    </source>
</evidence>
<dbReference type="Gene3D" id="3.40.50.1970">
    <property type="match status" value="1"/>
</dbReference>
<dbReference type="InterPro" id="IPR050089">
    <property type="entry name" value="SAICAR_synthetase"/>
</dbReference>
<gene>
    <name evidence="13" type="ORF">LSH36_53g07052</name>
</gene>